<dbReference type="InterPro" id="IPR004761">
    <property type="entry name" value="Spore_GerAB"/>
</dbReference>
<dbReference type="InterPro" id="IPR006311">
    <property type="entry name" value="TAT_signal"/>
</dbReference>
<keyword evidence="3" id="KW-0813">Transport</keyword>
<feature type="transmembrane region" description="Helical" evidence="8">
    <location>
        <begin position="12"/>
        <end position="33"/>
    </location>
</feature>
<dbReference type="PROSITE" id="PS51318">
    <property type="entry name" value="TAT"/>
    <property type="match status" value="1"/>
</dbReference>
<keyword evidence="6 8" id="KW-1133">Transmembrane helix</keyword>
<name>A0A161UR32_9BACL</name>
<feature type="transmembrane region" description="Helical" evidence="8">
    <location>
        <begin position="218"/>
        <end position="243"/>
    </location>
</feature>
<protein>
    <submittedName>
        <fullName evidence="9">Uncharacterized protein</fullName>
    </submittedName>
</protein>
<evidence type="ECO:0000256" key="8">
    <source>
        <dbReference type="SAM" id="Phobius"/>
    </source>
</evidence>
<dbReference type="Proteomes" id="UP000076563">
    <property type="component" value="Unassembled WGS sequence"/>
</dbReference>
<dbReference type="NCBIfam" id="TIGR00912">
    <property type="entry name" value="2A0309"/>
    <property type="match status" value="1"/>
</dbReference>
<evidence type="ECO:0000256" key="7">
    <source>
        <dbReference type="ARBA" id="ARBA00023136"/>
    </source>
</evidence>
<feature type="transmembrane region" description="Helical" evidence="8">
    <location>
        <begin position="39"/>
        <end position="61"/>
    </location>
</feature>
<dbReference type="AlphaFoldDB" id="A0A161UR32"/>
<dbReference type="OrthoDB" id="2078716at2"/>
<dbReference type="STRING" id="1007103.GCA_000213315_05672"/>
<evidence type="ECO:0000256" key="4">
    <source>
        <dbReference type="ARBA" id="ARBA00022544"/>
    </source>
</evidence>
<feature type="transmembrane region" description="Helical" evidence="8">
    <location>
        <begin position="339"/>
        <end position="360"/>
    </location>
</feature>
<feature type="transmembrane region" description="Helical" evidence="8">
    <location>
        <begin position="148"/>
        <end position="168"/>
    </location>
</feature>
<accession>A0A161UR32</accession>
<dbReference type="eggNOG" id="COG0531">
    <property type="taxonomic scope" value="Bacteria"/>
</dbReference>
<feature type="transmembrane region" description="Helical" evidence="8">
    <location>
        <begin position="188"/>
        <end position="206"/>
    </location>
</feature>
<evidence type="ECO:0000256" key="1">
    <source>
        <dbReference type="ARBA" id="ARBA00004141"/>
    </source>
</evidence>
<feature type="transmembrane region" description="Helical" evidence="8">
    <location>
        <begin position="263"/>
        <end position="288"/>
    </location>
</feature>
<proteinExistence type="inferred from homology"/>
<keyword evidence="10" id="KW-1185">Reference proteome</keyword>
<keyword evidence="7 8" id="KW-0472">Membrane</keyword>
<evidence type="ECO:0000256" key="5">
    <source>
        <dbReference type="ARBA" id="ARBA00022692"/>
    </source>
</evidence>
<reference evidence="10" key="1">
    <citation type="submission" date="2016-01" db="EMBL/GenBank/DDBJ databases">
        <title>Draft genome of Chromobacterium sp. F49.</title>
        <authorList>
            <person name="Hong K.W."/>
        </authorList>
    </citation>
    <scope>NUCLEOTIDE SEQUENCE [LARGE SCALE GENOMIC DNA]</scope>
    <source>
        <strain evidence="10">M63</strain>
    </source>
</reference>
<dbReference type="PANTHER" id="PTHR34975">
    <property type="entry name" value="SPORE GERMINATION PROTEIN A2"/>
    <property type="match status" value="1"/>
</dbReference>
<evidence type="ECO:0000256" key="3">
    <source>
        <dbReference type="ARBA" id="ARBA00022448"/>
    </source>
</evidence>
<gene>
    <name evidence="9" type="ORF">AV654_14020</name>
</gene>
<evidence type="ECO:0000313" key="10">
    <source>
        <dbReference type="Proteomes" id="UP000076563"/>
    </source>
</evidence>
<dbReference type="GO" id="GO:0009847">
    <property type="term" value="P:spore germination"/>
    <property type="evidence" value="ECO:0007669"/>
    <property type="project" value="InterPro"/>
</dbReference>
<dbReference type="EMBL" id="LQRA01000049">
    <property type="protein sequence ID" value="KZE80101.1"/>
    <property type="molecule type" value="Genomic_DNA"/>
</dbReference>
<comment type="caution">
    <text evidence="9">The sequence shown here is derived from an EMBL/GenBank/DDBJ whole genome shotgun (WGS) entry which is preliminary data.</text>
</comment>
<dbReference type="RefSeq" id="WP_063180617.1">
    <property type="nucleotide sequence ID" value="NZ_CP121215.1"/>
</dbReference>
<keyword evidence="5 8" id="KW-0812">Transmembrane</keyword>
<feature type="transmembrane region" description="Helical" evidence="8">
    <location>
        <begin position="81"/>
        <end position="106"/>
    </location>
</feature>
<organism evidence="9 10">
    <name type="scientific">Paenibacillus elgii</name>
    <dbReference type="NCBI Taxonomy" id="189691"/>
    <lineage>
        <taxon>Bacteria</taxon>
        <taxon>Bacillati</taxon>
        <taxon>Bacillota</taxon>
        <taxon>Bacilli</taxon>
        <taxon>Bacillales</taxon>
        <taxon>Paenibacillaceae</taxon>
        <taxon>Paenibacillus</taxon>
    </lineage>
</organism>
<sequence>MSRSDKMTRRQFLILVILFSIGSSILFIPSAAARDVKQGAWIPIVAGIGTGLLIVLLLMRVAHRYPDLTYVEISRRLLGKWMGTIVSVVSFTACYLLGSSTLVYYMGNFMITQVMRTTPEYMIHIMFTLIVVVGLLLGLKTLALTAEVLFPVVVVLFAALIVFVSPKIQPEHFQPVFEAGILPILKGVFSYMSYTSFPLVFFLMIYPSEVQGGTKASGAFLLGSIVGGMFLLTVTAACVGVLGAEQTARQFYPSYALAKRINIANFITRIEVIVAAFWIIALYFKTVIYFYASVKGMAQLLKLDDERVLVIPLGLLMVPLSLFTYPSSAYQLQWDEKVWPVYSITIGLLFPLLLVAAGAFRKKIKP</sequence>
<dbReference type="Pfam" id="PF03845">
    <property type="entry name" value="Spore_permease"/>
    <property type="match status" value="1"/>
</dbReference>
<comment type="similarity">
    <text evidence="2">Belongs to the amino acid-polyamine-organocation (APC) superfamily. Spore germination protein (SGP) (TC 2.A.3.9) family.</text>
</comment>
<comment type="subcellular location">
    <subcellularLocation>
        <location evidence="1">Membrane</location>
        <topology evidence="1">Multi-pass membrane protein</topology>
    </subcellularLocation>
</comment>
<dbReference type="PANTHER" id="PTHR34975:SF2">
    <property type="entry name" value="SPORE GERMINATION PROTEIN A2"/>
    <property type="match status" value="1"/>
</dbReference>
<evidence type="ECO:0000256" key="2">
    <source>
        <dbReference type="ARBA" id="ARBA00007998"/>
    </source>
</evidence>
<dbReference type="GO" id="GO:0016020">
    <property type="term" value="C:membrane"/>
    <property type="evidence" value="ECO:0007669"/>
    <property type="project" value="UniProtKB-SubCell"/>
</dbReference>
<feature type="transmembrane region" description="Helical" evidence="8">
    <location>
        <begin position="121"/>
        <end position="139"/>
    </location>
</feature>
<feature type="transmembrane region" description="Helical" evidence="8">
    <location>
        <begin position="308"/>
        <end position="327"/>
    </location>
</feature>
<evidence type="ECO:0000313" key="9">
    <source>
        <dbReference type="EMBL" id="KZE80101.1"/>
    </source>
</evidence>
<dbReference type="Gene3D" id="1.20.1740.10">
    <property type="entry name" value="Amino acid/polyamine transporter I"/>
    <property type="match status" value="1"/>
</dbReference>
<evidence type="ECO:0000256" key="6">
    <source>
        <dbReference type="ARBA" id="ARBA00022989"/>
    </source>
</evidence>
<keyword evidence="4" id="KW-0309">Germination</keyword>